<dbReference type="AlphaFoldDB" id="A0A6G7VPH7"/>
<reference evidence="2 3" key="1">
    <citation type="submission" date="2020-03" db="EMBL/GenBank/DDBJ databases">
        <title>Complete genome sequence of Monaibacterium sp. ALG8 with diverse plasmids.</title>
        <authorList>
            <person name="Sun C."/>
        </authorList>
    </citation>
    <scope>NUCLEOTIDE SEQUENCE [LARGE SCALE GENOMIC DNA]</scope>
    <source>
        <strain evidence="2 3">ALG8</strain>
    </source>
</reference>
<dbReference type="EMBL" id="CP049811">
    <property type="protein sequence ID" value="QIK41775.1"/>
    <property type="molecule type" value="Genomic_DNA"/>
</dbReference>
<dbReference type="Gene3D" id="3.40.50.150">
    <property type="entry name" value="Vaccinia Virus protein VP39"/>
    <property type="match status" value="1"/>
</dbReference>
<accession>A0A6G7VPH7</accession>
<dbReference type="InterPro" id="IPR041698">
    <property type="entry name" value="Methyltransf_25"/>
</dbReference>
<evidence type="ECO:0000313" key="3">
    <source>
        <dbReference type="Proteomes" id="UP000500791"/>
    </source>
</evidence>
<evidence type="ECO:0000313" key="2">
    <source>
        <dbReference type="EMBL" id="QIK41775.1"/>
    </source>
</evidence>
<keyword evidence="2" id="KW-0808">Transferase</keyword>
<dbReference type="InterPro" id="IPR029063">
    <property type="entry name" value="SAM-dependent_MTases_sf"/>
</dbReference>
<gene>
    <name evidence="2" type="ORF">G8E03_14040</name>
</gene>
<evidence type="ECO:0000259" key="1">
    <source>
        <dbReference type="Pfam" id="PF13649"/>
    </source>
</evidence>
<protein>
    <submittedName>
        <fullName evidence="2">Class I SAM-dependent methyltransferase</fullName>
    </submittedName>
</protein>
<dbReference type="Proteomes" id="UP000500791">
    <property type="component" value="Chromosome"/>
</dbReference>
<dbReference type="GO" id="GO:0008168">
    <property type="term" value="F:methyltransferase activity"/>
    <property type="evidence" value="ECO:0007669"/>
    <property type="project" value="UniProtKB-KW"/>
</dbReference>
<name>A0A6G7VPH7_9RHOB</name>
<dbReference type="KEGG" id="mon:G8E03_14040"/>
<organism evidence="2 3">
    <name type="scientific">Pontivivens nitratireducens</name>
    <dbReference type="NCBI Taxonomy" id="2758038"/>
    <lineage>
        <taxon>Bacteria</taxon>
        <taxon>Pseudomonadati</taxon>
        <taxon>Pseudomonadota</taxon>
        <taxon>Alphaproteobacteria</taxon>
        <taxon>Rhodobacterales</taxon>
        <taxon>Paracoccaceae</taxon>
        <taxon>Pontivivens</taxon>
    </lineage>
</organism>
<feature type="domain" description="Methyltransferase" evidence="1">
    <location>
        <begin position="38"/>
        <end position="90"/>
    </location>
</feature>
<sequence length="258" mass="27613">MSFSIDWLNLREPADSRARDSALIARLTDWAAGRPVRVLDLGSGTGSSYRALAPALGGHWTLTDIDTALLAEARHRHGDAPTFAATRHLDLVRDLEAVISEVRPDIICGSALIDLASSTWLDRLAGALPRGTALYMALSYDGVEVWTPNPPHEGVAHAAFLDHQRTDKGFGPAMGPDAARYLAEKLAGETHRVWLGDSPWILDGTERDLISALAAGSTEAVAQSGALTDAQLGDWAAHRAAADHVRIGHTDLLALPRD</sequence>
<keyword evidence="2" id="KW-0489">Methyltransferase</keyword>
<dbReference type="CDD" id="cd02440">
    <property type="entry name" value="AdoMet_MTases"/>
    <property type="match status" value="1"/>
</dbReference>
<dbReference type="GO" id="GO:0032259">
    <property type="term" value="P:methylation"/>
    <property type="evidence" value="ECO:0007669"/>
    <property type="project" value="UniProtKB-KW"/>
</dbReference>
<keyword evidence="3" id="KW-1185">Reference proteome</keyword>
<dbReference type="SUPFAM" id="SSF53335">
    <property type="entry name" value="S-adenosyl-L-methionine-dependent methyltransferases"/>
    <property type="match status" value="1"/>
</dbReference>
<dbReference type="RefSeq" id="WP_166193210.1">
    <property type="nucleotide sequence ID" value="NZ_CP049811.1"/>
</dbReference>
<dbReference type="Pfam" id="PF13649">
    <property type="entry name" value="Methyltransf_25"/>
    <property type="match status" value="1"/>
</dbReference>
<proteinExistence type="predicted"/>